<evidence type="ECO:0000313" key="2">
    <source>
        <dbReference type="EMBL" id="CAA9995130.1"/>
    </source>
</evidence>
<proteinExistence type="predicted"/>
<feature type="compositionally biased region" description="Basic and acidic residues" evidence="1">
    <location>
        <begin position="138"/>
        <end position="148"/>
    </location>
</feature>
<gene>
    <name evidence="2" type="ORF">NTEN_LOCUS1921</name>
</gene>
<feature type="compositionally biased region" description="Polar residues" evidence="1">
    <location>
        <begin position="24"/>
        <end position="51"/>
    </location>
</feature>
<name>A0A6H5FYF7_9HEMI</name>
<protein>
    <submittedName>
        <fullName evidence="2">Uncharacterized protein</fullName>
    </submittedName>
</protein>
<feature type="compositionally biased region" description="Polar residues" evidence="1">
    <location>
        <begin position="117"/>
        <end position="137"/>
    </location>
</feature>
<accession>A0A6H5FYF7</accession>
<evidence type="ECO:0000313" key="3">
    <source>
        <dbReference type="Proteomes" id="UP000479000"/>
    </source>
</evidence>
<feature type="non-terminal residue" evidence="2">
    <location>
        <position position="203"/>
    </location>
</feature>
<feature type="region of interest" description="Disordered" evidence="1">
    <location>
        <begin position="24"/>
        <end position="59"/>
    </location>
</feature>
<dbReference type="EMBL" id="CADCXU010003095">
    <property type="protein sequence ID" value="CAA9995130.1"/>
    <property type="molecule type" value="Genomic_DNA"/>
</dbReference>
<dbReference type="Proteomes" id="UP000479000">
    <property type="component" value="Unassembled WGS sequence"/>
</dbReference>
<evidence type="ECO:0000256" key="1">
    <source>
        <dbReference type="SAM" id="MobiDB-lite"/>
    </source>
</evidence>
<keyword evidence="3" id="KW-1185">Reference proteome</keyword>
<feature type="region of interest" description="Disordered" evidence="1">
    <location>
        <begin position="117"/>
        <end position="187"/>
    </location>
</feature>
<feature type="compositionally biased region" description="Polar residues" evidence="1">
    <location>
        <begin position="149"/>
        <end position="169"/>
    </location>
</feature>
<sequence>MRHSRQPRSTKLVDEFVLKTTSRAPAAQTVEQQNLACNGPSDSRFISTTDGSYSASSSSISFKDYRQDYSTDHGRWDVHSSTTYLRRQMSSKKRTCPPPFIRHPVCVSDAPHSSQITSRSYVPQLSSQISQPPGSNDENLKQSSDSKNKNLQSARLLSFSVNRNPSNRRMSGGVRQTESDRNGSAKVVNPLSLFHRPIQFEPS</sequence>
<organism evidence="2 3">
    <name type="scientific">Nesidiocoris tenuis</name>
    <dbReference type="NCBI Taxonomy" id="355587"/>
    <lineage>
        <taxon>Eukaryota</taxon>
        <taxon>Metazoa</taxon>
        <taxon>Ecdysozoa</taxon>
        <taxon>Arthropoda</taxon>
        <taxon>Hexapoda</taxon>
        <taxon>Insecta</taxon>
        <taxon>Pterygota</taxon>
        <taxon>Neoptera</taxon>
        <taxon>Paraneoptera</taxon>
        <taxon>Hemiptera</taxon>
        <taxon>Heteroptera</taxon>
        <taxon>Panheteroptera</taxon>
        <taxon>Cimicomorpha</taxon>
        <taxon>Miridae</taxon>
        <taxon>Dicyphina</taxon>
        <taxon>Nesidiocoris</taxon>
    </lineage>
</organism>
<reference evidence="2 3" key="1">
    <citation type="submission" date="2020-02" db="EMBL/GenBank/DDBJ databases">
        <authorList>
            <person name="Ferguson B K."/>
        </authorList>
    </citation>
    <scope>NUCLEOTIDE SEQUENCE [LARGE SCALE GENOMIC DNA]</scope>
</reference>
<dbReference type="AlphaFoldDB" id="A0A6H5FYF7"/>